<sequence>MSLRNLTAAFAISDSSSESSVAQPAVPAQRGAQKDIVDANAKASLLSGAQRVGSGSAGSKAPAPVKPSARHALSRFKIDDDSDDSATPAEPQEGERLMAVQLGTMKEVVLGKDTTLPQQASVNELRHTLGSTPEMVKVNSEERIKPIHTSAIAEVSKRAVDVVHLEAKKDGAPFFPTGAASPPIAFGGSVGTSLSGQTLVIPRSSPSISAPAPEPNTPPASGPTKPKRSEHIKFMASLYYNGMERMKRVEKRLQDLRSARDDTLLTCSFKPEITKFAQKMERVGKVPHCYEANTHLRQRMLLEAWDSKPEVECNPIPAISKGSERIVQRVRSQSAHVIPVSERLHLDSSRRRREREESAQKSDTTLRRRPSEVKALIARFEAAEAKRQLNIERMREDAESSVCVLPVRANGDEVVKRLLEPTPGRRRKAYVEVEQPFAPQIRSVSQELGLRARRRRLQQWYYFWRERTEEGQLSLEDTDGEIVQRINDILQLAGLDASCSIDDFCSALNKSEKINGVHGWHSSKPPVRRVESELTFAPVIHSRLLKPPSCSSVYERLSRSTKIKRLCNTPQVVQEVDASEVKSLEKCGRRRKTLCSPALDCLKDGECQSVSNSKPTRSLSSSCQVPSAPAGVSDCQLVELSFVSLSSMESDERSTHTVMSARKICSHSFTTAEEAQHMARASSASSEVQPLSTAVYREKESHEESLMLQSCSQPCLDAEDSAFAPPAAITARRARRRAKTVRRSERLAEPPLSTDVLLECALGSCSSWSSDLAAWRLNRLKRRRRLRMVGKLLYQNM</sequence>
<dbReference type="PANTHER" id="PTHR35381">
    <property type="entry name" value="EF-HAND DOMAIN-CONTAINING PROTEIN"/>
    <property type="match status" value="1"/>
</dbReference>
<accession>G0U517</accession>
<feature type="compositionally biased region" description="Pro residues" evidence="1">
    <location>
        <begin position="212"/>
        <end position="221"/>
    </location>
</feature>
<dbReference type="EMBL" id="HE573026">
    <property type="protein sequence ID" value="CCC50965.1"/>
    <property type="molecule type" value="Genomic_DNA"/>
</dbReference>
<dbReference type="PANTHER" id="PTHR35381:SF1">
    <property type="entry name" value="EF-HAND DOMAIN-CONTAINING PROTEIN"/>
    <property type="match status" value="1"/>
</dbReference>
<feature type="compositionally biased region" description="Low complexity" evidence="1">
    <location>
        <begin position="11"/>
        <end position="28"/>
    </location>
</feature>
<organism evidence="2">
    <name type="scientific">Trypanosoma vivax (strain Y486)</name>
    <dbReference type="NCBI Taxonomy" id="1055687"/>
    <lineage>
        <taxon>Eukaryota</taxon>
        <taxon>Discoba</taxon>
        <taxon>Euglenozoa</taxon>
        <taxon>Kinetoplastea</taxon>
        <taxon>Metakinetoplastina</taxon>
        <taxon>Trypanosomatida</taxon>
        <taxon>Trypanosomatidae</taxon>
        <taxon>Trypanosoma</taxon>
        <taxon>Duttonella</taxon>
    </lineage>
</organism>
<reference evidence="2" key="1">
    <citation type="journal article" date="2012" name="Proc. Natl. Acad. Sci. U.S.A.">
        <title>Antigenic diversity is generated by distinct evolutionary mechanisms in African trypanosome species.</title>
        <authorList>
            <person name="Jackson A.P."/>
            <person name="Berry A."/>
            <person name="Aslett M."/>
            <person name="Allison H.C."/>
            <person name="Burton P."/>
            <person name="Vavrova-Anderson J."/>
            <person name="Brown R."/>
            <person name="Browne H."/>
            <person name="Corton N."/>
            <person name="Hauser H."/>
            <person name="Gamble J."/>
            <person name="Gilderthorp R."/>
            <person name="Marcello L."/>
            <person name="McQuillan J."/>
            <person name="Otto T.D."/>
            <person name="Quail M.A."/>
            <person name="Sanders M.J."/>
            <person name="van Tonder A."/>
            <person name="Ginger M.L."/>
            <person name="Field M.C."/>
            <person name="Barry J.D."/>
            <person name="Hertz-Fowler C."/>
            <person name="Berriman M."/>
        </authorList>
    </citation>
    <scope>NUCLEOTIDE SEQUENCE</scope>
    <source>
        <strain evidence="2">Y486</strain>
    </source>
</reference>
<feature type="compositionally biased region" description="Low complexity" evidence="1">
    <location>
        <begin position="201"/>
        <end position="211"/>
    </location>
</feature>
<name>G0U517_TRYVY</name>
<proteinExistence type="predicted"/>
<evidence type="ECO:0000256" key="1">
    <source>
        <dbReference type="SAM" id="MobiDB-lite"/>
    </source>
</evidence>
<feature type="region of interest" description="Disordered" evidence="1">
    <location>
        <begin position="200"/>
        <end position="228"/>
    </location>
</feature>
<feature type="region of interest" description="Disordered" evidence="1">
    <location>
        <begin position="49"/>
        <end position="69"/>
    </location>
</feature>
<protein>
    <submittedName>
        <fullName evidence="2">Uncharacterized protein</fullName>
    </submittedName>
</protein>
<dbReference type="VEuPathDB" id="TriTrypDB:TvY486_1000190"/>
<feature type="region of interest" description="Disordered" evidence="1">
    <location>
        <begin position="343"/>
        <end position="368"/>
    </location>
</feature>
<gene>
    <name evidence="2" type="ORF">TVY486_1000190</name>
</gene>
<evidence type="ECO:0000313" key="2">
    <source>
        <dbReference type="EMBL" id="CCC50965.1"/>
    </source>
</evidence>
<feature type="region of interest" description="Disordered" evidence="1">
    <location>
        <begin position="11"/>
        <end position="34"/>
    </location>
</feature>
<dbReference type="OMA" id="CLVELYY"/>
<dbReference type="AlphaFoldDB" id="G0U517"/>